<accession>A0A0V0GQV3</accession>
<evidence type="ECO:0000313" key="1">
    <source>
        <dbReference type="EMBL" id="JAP10291.1"/>
    </source>
</evidence>
<proteinExistence type="predicted"/>
<dbReference type="EMBL" id="GEDG01033370">
    <property type="protein sequence ID" value="JAP10291.1"/>
    <property type="molecule type" value="Transcribed_RNA"/>
</dbReference>
<reference evidence="1" key="1">
    <citation type="submission" date="2015-12" db="EMBL/GenBank/DDBJ databases">
        <title>Gene expression during late stages of embryo sac development: a critical building block for successful pollen-pistil interactions.</title>
        <authorList>
            <person name="Liu Y."/>
            <person name="Joly V."/>
            <person name="Sabar M."/>
            <person name="Matton D.P."/>
        </authorList>
    </citation>
    <scope>NUCLEOTIDE SEQUENCE</scope>
</reference>
<protein>
    <submittedName>
        <fullName evidence="1">Putative ovule protein</fullName>
    </submittedName>
</protein>
<name>A0A0V0GQV3_SOLCH</name>
<organism evidence="1">
    <name type="scientific">Solanum chacoense</name>
    <name type="common">Chaco potato</name>
    <dbReference type="NCBI Taxonomy" id="4108"/>
    <lineage>
        <taxon>Eukaryota</taxon>
        <taxon>Viridiplantae</taxon>
        <taxon>Streptophyta</taxon>
        <taxon>Embryophyta</taxon>
        <taxon>Tracheophyta</taxon>
        <taxon>Spermatophyta</taxon>
        <taxon>Magnoliopsida</taxon>
        <taxon>eudicotyledons</taxon>
        <taxon>Gunneridae</taxon>
        <taxon>Pentapetalae</taxon>
        <taxon>asterids</taxon>
        <taxon>lamiids</taxon>
        <taxon>Solanales</taxon>
        <taxon>Solanaceae</taxon>
        <taxon>Solanoideae</taxon>
        <taxon>Solaneae</taxon>
        <taxon>Solanum</taxon>
    </lineage>
</organism>
<dbReference type="AlphaFoldDB" id="A0A0V0GQV3"/>
<sequence length="94" mass="10448">MIVPLFSKYKILQIKEDQSNSSSSIQEEKSVIAPLSLRQFVLSDGYLVTLKSPQTIHGPTNLPLMAVNSSHNTFLISLLQSAYTDSYVPTEVFT</sequence>
<feature type="non-terminal residue" evidence="1">
    <location>
        <position position="94"/>
    </location>
</feature>